<dbReference type="PROSITE" id="PS50049">
    <property type="entry name" value="THD_2"/>
    <property type="match status" value="1"/>
</dbReference>
<keyword evidence="5" id="KW-1015">Disulfide bond</keyword>
<evidence type="ECO:0000256" key="1">
    <source>
        <dbReference type="ARBA" id="ARBA00004613"/>
    </source>
</evidence>
<keyword evidence="8" id="KW-1133">Transmembrane helix</keyword>
<dbReference type="InterPro" id="IPR051748">
    <property type="entry name" value="TNF_Ligand_Superfamily"/>
</dbReference>
<dbReference type="SUPFAM" id="SSF49842">
    <property type="entry name" value="TNF-like"/>
    <property type="match status" value="1"/>
</dbReference>
<keyword evidence="8" id="KW-0812">Transmembrane</keyword>
<dbReference type="Gene3D" id="2.60.120.40">
    <property type="match status" value="1"/>
</dbReference>
<dbReference type="InterPro" id="IPR006052">
    <property type="entry name" value="TNF_dom"/>
</dbReference>
<dbReference type="OrthoDB" id="6159739at2759"/>
<feature type="region of interest" description="Disordered" evidence="7">
    <location>
        <begin position="111"/>
        <end position="196"/>
    </location>
</feature>
<keyword evidence="11" id="KW-1185">Reference proteome</keyword>
<keyword evidence="3" id="KW-0202">Cytokine</keyword>
<dbReference type="PANTHER" id="PTHR15151:SF24">
    <property type="entry name" value="A PROLIFERATION-INDUCING LIGAND-LIKE PROTEIN-RELATED"/>
    <property type="match status" value="1"/>
</dbReference>
<evidence type="ECO:0000313" key="10">
    <source>
        <dbReference type="EMBL" id="KAF0295889.1"/>
    </source>
</evidence>
<evidence type="ECO:0000256" key="8">
    <source>
        <dbReference type="SAM" id="Phobius"/>
    </source>
</evidence>
<evidence type="ECO:0000259" key="9">
    <source>
        <dbReference type="PROSITE" id="PS50049"/>
    </source>
</evidence>
<evidence type="ECO:0000256" key="3">
    <source>
        <dbReference type="ARBA" id="ARBA00022514"/>
    </source>
</evidence>
<comment type="similarity">
    <text evidence="2">Belongs to the tumor necrosis factor family.</text>
</comment>
<reference evidence="10 11" key="1">
    <citation type="submission" date="2019-07" db="EMBL/GenBank/DDBJ databases">
        <title>Draft genome assembly of a fouling barnacle, Amphibalanus amphitrite (Darwin, 1854): The first reference genome for Thecostraca.</title>
        <authorList>
            <person name="Kim W."/>
        </authorList>
    </citation>
    <scope>NUCLEOTIDE SEQUENCE [LARGE SCALE GENOMIC DNA]</scope>
    <source>
        <strain evidence="10">SNU_AA5</strain>
        <tissue evidence="10">Soma without cirri and trophi</tissue>
    </source>
</reference>
<evidence type="ECO:0000256" key="5">
    <source>
        <dbReference type="ARBA" id="ARBA00023157"/>
    </source>
</evidence>
<name>A0A6A4VSF8_AMPAM</name>
<evidence type="ECO:0000256" key="7">
    <source>
        <dbReference type="SAM" id="MobiDB-lite"/>
    </source>
</evidence>
<sequence length="374" mass="41416">MAAEGRSAAGGWWPAVCVLLCLALAALEVFHLQQTAELRHQLLRHRGRLDALEQALDDTLMESVSAVRLRRSVAAAQTSPAGIPIVSRPYGHRPADRPTQAPVMRVYDTFGASTDRPENGRSLLPHHRSSAAFQGSRLGRVNVERRPEPRPTEAQALHHRKSRVKEADTGAKKERRARPQGERRRSKPTELKRLDAKRTKLRRMKSARLASLAFSGVGRSAGNGILRNAQPDSRFADWRFAPWVYTLGYSNDFTLHGGEITVKRPGVYYLYAQINYLDPGDINGFELLVSGRSFAKCLTMESTNHRQKVNTCHTSGVTYLDVGDSISVRDIERMRISMLLPDRSFFGLVRLAGTGGGDAGRRRRRSGPSTGGSG</sequence>
<gene>
    <name evidence="10" type="primary">egr</name>
    <name evidence="10" type="ORF">FJT64_006605</name>
</gene>
<protein>
    <submittedName>
        <fullName evidence="10">Protein eiger</fullName>
    </submittedName>
</protein>
<keyword evidence="8" id="KW-0472">Membrane</keyword>
<dbReference type="GO" id="GO:0005125">
    <property type="term" value="F:cytokine activity"/>
    <property type="evidence" value="ECO:0007669"/>
    <property type="project" value="UniProtKB-KW"/>
</dbReference>
<feature type="region of interest" description="Disordered" evidence="7">
    <location>
        <begin position="355"/>
        <end position="374"/>
    </location>
</feature>
<dbReference type="PANTHER" id="PTHR15151">
    <property type="entry name" value="PROTEIN EIGER"/>
    <property type="match status" value="1"/>
</dbReference>
<comment type="caution">
    <text evidence="10">The sequence shown here is derived from an EMBL/GenBank/DDBJ whole genome shotgun (WGS) entry which is preliminary data.</text>
</comment>
<dbReference type="GO" id="GO:0005615">
    <property type="term" value="C:extracellular space"/>
    <property type="evidence" value="ECO:0007669"/>
    <property type="project" value="UniProtKB-KW"/>
</dbReference>
<evidence type="ECO:0000256" key="2">
    <source>
        <dbReference type="ARBA" id="ARBA00008670"/>
    </source>
</evidence>
<dbReference type="AlphaFoldDB" id="A0A6A4VSF8"/>
<dbReference type="Proteomes" id="UP000440578">
    <property type="component" value="Unassembled WGS sequence"/>
</dbReference>
<organism evidence="10 11">
    <name type="scientific">Amphibalanus amphitrite</name>
    <name type="common">Striped barnacle</name>
    <name type="synonym">Balanus amphitrite</name>
    <dbReference type="NCBI Taxonomy" id="1232801"/>
    <lineage>
        <taxon>Eukaryota</taxon>
        <taxon>Metazoa</taxon>
        <taxon>Ecdysozoa</taxon>
        <taxon>Arthropoda</taxon>
        <taxon>Crustacea</taxon>
        <taxon>Multicrustacea</taxon>
        <taxon>Cirripedia</taxon>
        <taxon>Thoracica</taxon>
        <taxon>Thoracicalcarea</taxon>
        <taxon>Balanomorpha</taxon>
        <taxon>Balanoidea</taxon>
        <taxon>Balanidae</taxon>
        <taxon>Amphibalaninae</taxon>
        <taxon>Amphibalanus</taxon>
    </lineage>
</organism>
<dbReference type="GO" id="GO:0006955">
    <property type="term" value="P:immune response"/>
    <property type="evidence" value="ECO:0007669"/>
    <property type="project" value="InterPro"/>
</dbReference>
<evidence type="ECO:0000256" key="6">
    <source>
        <dbReference type="ARBA" id="ARBA00023180"/>
    </source>
</evidence>
<feature type="transmembrane region" description="Helical" evidence="8">
    <location>
        <begin position="12"/>
        <end position="32"/>
    </location>
</feature>
<feature type="domain" description="THD" evidence="9">
    <location>
        <begin position="205"/>
        <end position="351"/>
    </location>
</feature>
<feature type="compositionally biased region" description="Basic and acidic residues" evidence="7">
    <location>
        <begin position="164"/>
        <end position="196"/>
    </location>
</feature>
<keyword evidence="4" id="KW-0964">Secreted</keyword>
<keyword evidence="6" id="KW-0325">Glycoprotein</keyword>
<dbReference type="GO" id="GO:0016020">
    <property type="term" value="C:membrane"/>
    <property type="evidence" value="ECO:0007669"/>
    <property type="project" value="InterPro"/>
</dbReference>
<proteinExistence type="inferred from homology"/>
<evidence type="ECO:0000256" key="4">
    <source>
        <dbReference type="ARBA" id="ARBA00022525"/>
    </source>
</evidence>
<dbReference type="GO" id="GO:0005164">
    <property type="term" value="F:tumor necrosis factor receptor binding"/>
    <property type="evidence" value="ECO:0007669"/>
    <property type="project" value="InterPro"/>
</dbReference>
<feature type="compositionally biased region" description="Basic and acidic residues" evidence="7">
    <location>
        <begin position="142"/>
        <end position="151"/>
    </location>
</feature>
<comment type="subcellular location">
    <subcellularLocation>
        <location evidence="1">Secreted</location>
    </subcellularLocation>
</comment>
<accession>A0A6A4VSF8</accession>
<dbReference type="InterPro" id="IPR008983">
    <property type="entry name" value="Tumour_necrosis_fac-like_dom"/>
</dbReference>
<dbReference type="Pfam" id="PF00229">
    <property type="entry name" value="TNF"/>
    <property type="match status" value="1"/>
</dbReference>
<dbReference type="EMBL" id="VIIS01001591">
    <property type="protein sequence ID" value="KAF0295889.1"/>
    <property type="molecule type" value="Genomic_DNA"/>
</dbReference>
<evidence type="ECO:0000313" key="11">
    <source>
        <dbReference type="Proteomes" id="UP000440578"/>
    </source>
</evidence>